<keyword evidence="6" id="KW-1185">Reference proteome</keyword>
<evidence type="ECO:0000313" key="6">
    <source>
        <dbReference type="Proteomes" id="UP000679848"/>
    </source>
</evidence>
<keyword evidence="5" id="KW-0456">Lyase</keyword>
<dbReference type="PANTHER" id="PTHR48097:SF5">
    <property type="entry name" value="LOW SPECIFICITY L-THREONINE ALDOLASE"/>
    <property type="match status" value="1"/>
</dbReference>
<evidence type="ECO:0000256" key="2">
    <source>
        <dbReference type="ARBA" id="ARBA00006966"/>
    </source>
</evidence>
<dbReference type="AlphaFoldDB" id="A0A830U8N2"/>
<comment type="cofactor">
    <cofactor evidence="1">
        <name>pyridoxal 5'-phosphate</name>
        <dbReference type="ChEBI" id="CHEBI:597326"/>
    </cofactor>
</comment>
<organism evidence="5 6">
    <name type="scientific">Pusillibacter faecalis</name>
    <dbReference type="NCBI Taxonomy" id="2714358"/>
    <lineage>
        <taxon>Bacteria</taxon>
        <taxon>Bacillati</taxon>
        <taxon>Bacillota</taxon>
        <taxon>Clostridia</taxon>
        <taxon>Eubacteriales</taxon>
        <taxon>Oscillospiraceae</taxon>
        <taxon>Pusillibacter</taxon>
    </lineage>
</organism>
<dbReference type="GO" id="GO:0006520">
    <property type="term" value="P:amino acid metabolic process"/>
    <property type="evidence" value="ECO:0007669"/>
    <property type="project" value="InterPro"/>
</dbReference>
<dbReference type="InterPro" id="IPR015421">
    <property type="entry name" value="PyrdxlP-dep_Trfase_major"/>
</dbReference>
<dbReference type="Proteomes" id="UP000679848">
    <property type="component" value="Plasmid pMM59_01"/>
</dbReference>
<gene>
    <name evidence="5" type="ORF">MM59RIKEN_33140</name>
</gene>
<dbReference type="SUPFAM" id="SSF53383">
    <property type="entry name" value="PLP-dependent transferases"/>
    <property type="match status" value="1"/>
</dbReference>
<reference evidence="5" key="1">
    <citation type="submission" date="2020-09" db="EMBL/GenBank/DDBJ databases">
        <title>New species isolated from human feces.</title>
        <authorList>
            <person name="Kitahara M."/>
            <person name="Shigeno Y."/>
            <person name="Shime M."/>
            <person name="Matsumoto Y."/>
            <person name="Nakamura S."/>
            <person name="Motooka D."/>
            <person name="Fukuoka S."/>
            <person name="Nishikawa H."/>
            <person name="Benno Y."/>
        </authorList>
    </citation>
    <scope>NUCLEOTIDE SEQUENCE</scope>
    <source>
        <strain evidence="5">MM59</strain>
        <plasmid evidence="5">pMM59_01</plasmid>
    </source>
</reference>
<dbReference type="EMBL" id="AP023421">
    <property type="protein sequence ID" value="BCK85995.1"/>
    <property type="molecule type" value="Genomic_DNA"/>
</dbReference>
<dbReference type="Gene3D" id="3.40.640.10">
    <property type="entry name" value="Type I PLP-dependent aspartate aminotransferase-like (Major domain)"/>
    <property type="match status" value="1"/>
</dbReference>
<evidence type="ECO:0000259" key="4">
    <source>
        <dbReference type="Pfam" id="PF01212"/>
    </source>
</evidence>
<sequence>MYSFRNDYSEGAHPQVLQALLDSNLEQTVGYGLDPYCEAARSLIRELCGAPGAGVHFFVGGTQTNLVTISALLQSYEAVIAAQTGHICVHETGAIEAAGHKVCTVPTEDGKLTPAEIENVLASHSTEHMVEPRLVYLSDSTEVGTVYTKAELVALRDCCDTHGLLLYLDGARLGSALTSPESDLTLSDLAALTDAFYIGGTKNGALFGEALVMTLPHDRFRWHMKQRGAVLAKGRLLGLQFQALLKDGLYWELARRANEMAFRLRDGLSALGCAFPLPSPTNQQFPVLPNSVVKGLQAAGYRFEVDHAEGPDQTCIRLVTSWATPEDAVNTFLQSLADCKE</sequence>
<protein>
    <submittedName>
        <fullName evidence="5">Amino acid lyase</fullName>
    </submittedName>
</protein>
<dbReference type="InterPro" id="IPR015422">
    <property type="entry name" value="PyrdxlP-dep_Trfase_small"/>
</dbReference>
<dbReference type="RefSeq" id="WP_187030906.1">
    <property type="nucleotide sequence ID" value="NZ_AP023421.1"/>
</dbReference>
<keyword evidence="3" id="KW-0663">Pyridoxal phosphate</keyword>
<feature type="domain" description="Aromatic amino acid beta-eliminating lyase/threonine aldolase" evidence="4">
    <location>
        <begin position="15"/>
        <end position="285"/>
    </location>
</feature>
<keyword evidence="5" id="KW-0614">Plasmid</keyword>
<proteinExistence type="inferred from homology"/>
<evidence type="ECO:0000313" key="5">
    <source>
        <dbReference type="EMBL" id="BCK85995.1"/>
    </source>
</evidence>
<dbReference type="KEGG" id="pfaa:MM59RIKEN_33140"/>
<dbReference type="PANTHER" id="PTHR48097">
    <property type="entry name" value="L-THREONINE ALDOLASE-RELATED"/>
    <property type="match status" value="1"/>
</dbReference>
<dbReference type="GO" id="GO:0016829">
    <property type="term" value="F:lyase activity"/>
    <property type="evidence" value="ECO:0007669"/>
    <property type="project" value="UniProtKB-KW"/>
</dbReference>
<comment type="similarity">
    <text evidence="2">Belongs to the threonine aldolase family.</text>
</comment>
<dbReference type="InterPro" id="IPR015424">
    <property type="entry name" value="PyrdxlP-dep_Trfase"/>
</dbReference>
<dbReference type="Pfam" id="PF01212">
    <property type="entry name" value="Beta_elim_lyase"/>
    <property type="match status" value="1"/>
</dbReference>
<name>A0A830U8N2_9FIRM</name>
<accession>A0A830U8N2</accession>
<dbReference type="Gene3D" id="3.90.1150.10">
    <property type="entry name" value="Aspartate Aminotransferase, domain 1"/>
    <property type="match status" value="1"/>
</dbReference>
<evidence type="ECO:0000256" key="1">
    <source>
        <dbReference type="ARBA" id="ARBA00001933"/>
    </source>
</evidence>
<dbReference type="InterPro" id="IPR001597">
    <property type="entry name" value="ArAA_b-elim_lyase/Thr_aldolase"/>
</dbReference>
<evidence type="ECO:0000256" key="3">
    <source>
        <dbReference type="ARBA" id="ARBA00022898"/>
    </source>
</evidence>
<geneLocation type="plasmid" evidence="5 6">
    <name>pMM59_01</name>
</geneLocation>